<sequence>MSKEISCGIVNELLPNYIDQLTSAETNDIIENHLKTCSNCAKERDEMRARLKQAEMETISGNQHLQKYLSKTKMMYLLKGALLSFGIIAIIVTFIVDFAINKKLSWSLIVDMGIGYAYAIGLIAVMSKKQQIIKAFAVASILILPMLYGIEVVINTNYMLAPVFWFSSYAFPITVIWLAILWIAILIKKIMKLNMWNVLGVVLILTIFGSAFTNSIAQQLPLSQIYTVGYEWIDSIAYGFGAVILFIIGYIQKNKQKSE</sequence>
<keyword evidence="1" id="KW-0812">Transmembrane</keyword>
<proteinExistence type="predicted"/>
<dbReference type="EMBL" id="CP002987">
    <property type="protein sequence ID" value="AFA49895.1"/>
    <property type="molecule type" value="Genomic_DNA"/>
</dbReference>
<reference evidence="3 4" key="2">
    <citation type="journal article" date="2012" name="PLoS ONE">
        <title>An ancient pathway combining carbon dioxide fixation with the generation and utilization of a sodium ion gradient for ATP synthesis.</title>
        <authorList>
            <person name="Poehlein A."/>
            <person name="Schmidt S."/>
            <person name="Kaster A.K."/>
            <person name="Goenrich M."/>
            <person name="Vollmers J."/>
            <person name="Thurmer A."/>
            <person name="Bertsch J."/>
            <person name="Schuchmann K."/>
            <person name="Voigt B."/>
            <person name="Hecker M."/>
            <person name="Daniel R."/>
            <person name="Thauer R.K."/>
            <person name="Gottschalk G."/>
            <person name="Muller V."/>
        </authorList>
    </citation>
    <scope>NUCLEOTIDE SEQUENCE [LARGE SCALE GENOMIC DNA]</scope>
    <source>
        <strain evidence="4">ATCC 29683 / DSM 1030 / JCM 2381 / KCTC 1655 / WB1</strain>
    </source>
</reference>
<dbReference type="Pfam" id="PF13490">
    <property type="entry name" value="zf-HC2"/>
    <property type="match status" value="1"/>
</dbReference>
<accession>H6LJG7</accession>
<feature type="transmembrane region" description="Helical" evidence="1">
    <location>
        <begin position="166"/>
        <end position="187"/>
    </location>
</feature>
<feature type="domain" description="Putative zinc-finger" evidence="2">
    <location>
        <begin position="9"/>
        <end position="41"/>
    </location>
</feature>
<evidence type="ECO:0000256" key="1">
    <source>
        <dbReference type="SAM" id="Phobius"/>
    </source>
</evidence>
<reference evidence="4" key="1">
    <citation type="submission" date="2011-07" db="EMBL/GenBank/DDBJ databases">
        <title>Complete genome sequence of Acetobacterium woodii.</title>
        <authorList>
            <person name="Poehlein A."/>
            <person name="Schmidt S."/>
            <person name="Kaster A.-K."/>
            <person name="Goenrich M."/>
            <person name="Vollmers J."/>
            <person name="Thuermer A."/>
            <person name="Gottschalk G."/>
            <person name="Thauer R.K."/>
            <person name="Daniel R."/>
            <person name="Mueller V."/>
        </authorList>
    </citation>
    <scope>NUCLEOTIDE SEQUENCE [LARGE SCALE GENOMIC DNA]</scope>
    <source>
        <strain evidence="4">ATCC 29683 / DSM 1030 / JCM 2381 / KCTC 1655 / WB1</strain>
    </source>
</reference>
<evidence type="ECO:0000313" key="4">
    <source>
        <dbReference type="Proteomes" id="UP000007177"/>
    </source>
</evidence>
<name>H6LJG7_ACEWD</name>
<feature type="transmembrane region" description="Helical" evidence="1">
    <location>
        <begin position="194"/>
        <end position="212"/>
    </location>
</feature>
<feature type="transmembrane region" description="Helical" evidence="1">
    <location>
        <begin position="106"/>
        <end position="125"/>
    </location>
</feature>
<gene>
    <name evidence="3" type="ordered locus">Awo_c31670</name>
</gene>
<keyword evidence="4" id="KW-1185">Reference proteome</keyword>
<dbReference type="RefSeq" id="WP_014357491.1">
    <property type="nucleotide sequence ID" value="NC_016894.1"/>
</dbReference>
<keyword evidence="1" id="KW-0472">Membrane</keyword>
<keyword evidence="1" id="KW-1133">Transmembrane helix</keyword>
<organism evidence="3 4">
    <name type="scientific">Acetobacterium woodii (strain ATCC 29683 / DSM 1030 / JCM 2381 / KCTC 1655 / WB1)</name>
    <dbReference type="NCBI Taxonomy" id="931626"/>
    <lineage>
        <taxon>Bacteria</taxon>
        <taxon>Bacillati</taxon>
        <taxon>Bacillota</taxon>
        <taxon>Clostridia</taxon>
        <taxon>Eubacteriales</taxon>
        <taxon>Eubacteriaceae</taxon>
        <taxon>Acetobacterium</taxon>
    </lineage>
</organism>
<dbReference type="Proteomes" id="UP000007177">
    <property type="component" value="Chromosome"/>
</dbReference>
<dbReference type="STRING" id="931626.Awo_c31670"/>
<dbReference type="InterPro" id="IPR027383">
    <property type="entry name" value="Znf_put"/>
</dbReference>
<dbReference type="eggNOG" id="COG5660">
    <property type="taxonomic scope" value="Bacteria"/>
</dbReference>
<dbReference type="HOGENOM" id="CLU_1101572_0_0_9"/>
<dbReference type="KEGG" id="awo:Awo_c31670"/>
<dbReference type="OrthoDB" id="6194834at2"/>
<feature type="transmembrane region" description="Helical" evidence="1">
    <location>
        <begin position="76"/>
        <end position="100"/>
    </location>
</feature>
<evidence type="ECO:0000259" key="2">
    <source>
        <dbReference type="Pfam" id="PF13490"/>
    </source>
</evidence>
<feature type="transmembrane region" description="Helical" evidence="1">
    <location>
        <begin position="132"/>
        <end position="154"/>
    </location>
</feature>
<protein>
    <recommendedName>
        <fullName evidence="2">Putative zinc-finger domain-containing protein</fullName>
    </recommendedName>
</protein>
<feature type="transmembrane region" description="Helical" evidence="1">
    <location>
        <begin position="232"/>
        <end position="251"/>
    </location>
</feature>
<evidence type="ECO:0000313" key="3">
    <source>
        <dbReference type="EMBL" id="AFA49895.1"/>
    </source>
</evidence>
<dbReference type="AlphaFoldDB" id="H6LJG7"/>